<keyword evidence="1" id="KW-1133">Transmembrane helix</keyword>
<accession>A0A6C0DSZ3</accession>
<keyword evidence="1" id="KW-0812">Transmembrane</keyword>
<proteinExistence type="predicted"/>
<evidence type="ECO:0000256" key="1">
    <source>
        <dbReference type="SAM" id="Phobius"/>
    </source>
</evidence>
<reference evidence="2" key="1">
    <citation type="journal article" date="2020" name="Nature">
        <title>Giant virus diversity and host interactions through global metagenomics.</title>
        <authorList>
            <person name="Schulz F."/>
            <person name="Roux S."/>
            <person name="Paez-Espino D."/>
            <person name="Jungbluth S."/>
            <person name="Walsh D.A."/>
            <person name="Denef V.J."/>
            <person name="McMahon K.D."/>
            <person name="Konstantinidis K.T."/>
            <person name="Eloe-Fadrosh E.A."/>
            <person name="Kyrpides N.C."/>
            <person name="Woyke T."/>
        </authorList>
    </citation>
    <scope>NUCLEOTIDE SEQUENCE</scope>
    <source>
        <strain evidence="2">GVMAG-M-3300023174-57</strain>
    </source>
</reference>
<organism evidence="2">
    <name type="scientific">viral metagenome</name>
    <dbReference type="NCBI Taxonomy" id="1070528"/>
    <lineage>
        <taxon>unclassified sequences</taxon>
        <taxon>metagenomes</taxon>
        <taxon>organismal metagenomes</taxon>
    </lineage>
</organism>
<feature type="transmembrane region" description="Helical" evidence="1">
    <location>
        <begin position="7"/>
        <end position="28"/>
    </location>
</feature>
<name>A0A6C0DSZ3_9ZZZZ</name>
<keyword evidence="1" id="KW-0472">Membrane</keyword>
<dbReference type="EMBL" id="MN739664">
    <property type="protein sequence ID" value="QHT19323.1"/>
    <property type="molecule type" value="Genomic_DNA"/>
</dbReference>
<feature type="transmembrane region" description="Helical" evidence="1">
    <location>
        <begin position="40"/>
        <end position="58"/>
    </location>
</feature>
<evidence type="ECO:0000313" key="2">
    <source>
        <dbReference type="EMBL" id="QHT19323.1"/>
    </source>
</evidence>
<dbReference type="AlphaFoldDB" id="A0A6C0DSZ3"/>
<protein>
    <submittedName>
        <fullName evidence="2">Uncharacterized protein</fullName>
    </submittedName>
</protein>
<feature type="transmembrane region" description="Helical" evidence="1">
    <location>
        <begin position="79"/>
        <end position="103"/>
    </location>
</feature>
<sequence>MDQSLIYLIMGLGGMFLALIPFAVFMGAATQFGFTDPSSAYLLVFMYVAVVCSAYLGSMGGFSLIQSHSCGSVKNMKQIAGNAGISTLIITVALTLAAFVPGLRGIISKLFPPTVDPKVAEAIGYAYFLFWGGLYGLSAGGYMAAYCGT</sequence>
<feature type="transmembrane region" description="Helical" evidence="1">
    <location>
        <begin position="123"/>
        <end position="145"/>
    </location>
</feature>